<gene>
    <name evidence="11" type="ORF">CYFA0S_15e01794g</name>
</gene>
<evidence type="ECO:0000256" key="4">
    <source>
        <dbReference type="ARBA" id="ARBA00022801"/>
    </source>
</evidence>
<name>A0A061B445_CYBFA</name>
<dbReference type="OrthoDB" id="2250022at2759"/>
<dbReference type="Pfam" id="PF00570">
    <property type="entry name" value="HRDC"/>
    <property type="match status" value="1"/>
</dbReference>
<dbReference type="InterPro" id="IPR012337">
    <property type="entry name" value="RNaseH-like_sf"/>
</dbReference>
<dbReference type="SUPFAM" id="SSF47819">
    <property type="entry name" value="HRDC-like"/>
    <property type="match status" value="1"/>
</dbReference>
<dbReference type="Gene3D" id="3.30.420.10">
    <property type="entry name" value="Ribonuclease H-like superfamily/Ribonuclease H"/>
    <property type="match status" value="1"/>
</dbReference>
<dbReference type="PROSITE" id="PS50967">
    <property type="entry name" value="HRDC"/>
    <property type="match status" value="1"/>
</dbReference>
<dbReference type="GO" id="GO:0071039">
    <property type="term" value="P:nuclear polyadenylation-dependent CUT catabolic process"/>
    <property type="evidence" value="ECO:0007669"/>
    <property type="project" value="TreeGrafter"/>
</dbReference>
<keyword evidence="3" id="KW-0540">Nuclease</keyword>
<dbReference type="Pfam" id="PF01612">
    <property type="entry name" value="DNA_pol_A_exo1"/>
    <property type="match status" value="1"/>
</dbReference>
<protein>
    <submittedName>
        <fullName evidence="11">CYFA0S15e01794g1_1</fullName>
    </submittedName>
</protein>
<dbReference type="SUPFAM" id="SSF53098">
    <property type="entry name" value="Ribonuclease H-like"/>
    <property type="match status" value="1"/>
</dbReference>
<evidence type="ECO:0000259" key="10">
    <source>
        <dbReference type="PROSITE" id="PS50967"/>
    </source>
</evidence>
<dbReference type="CDD" id="cd06147">
    <property type="entry name" value="Rrp6p_like_exo"/>
    <property type="match status" value="1"/>
</dbReference>
<dbReference type="InterPro" id="IPR044876">
    <property type="entry name" value="HRDC_dom_sf"/>
</dbReference>
<dbReference type="InterPro" id="IPR002562">
    <property type="entry name" value="3'-5'_exonuclease_dom"/>
</dbReference>
<dbReference type="PhylomeDB" id="A0A061B445"/>
<evidence type="ECO:0000256" key="2">
    <source>
        <dbReference type="ARBA" id="ARBA00022552"/>
    </source>
</evidence>
<dbReference type="GO" id="GO:0000467">
    <property type="term" value="P:exonucleolytic trimming to generate mature 3'-end of 5.8S rRNA from tricistronic rRNA transcript (SSU-rRNA, 5.8S rRNA, LSU-rRNA)"/>
    <property type="evidence" value="ECO:0007669"/>
    <property type="project" value="InterPro"/>
</dbReference>
<dbReference type="GO" id="GO:0071037">
    <property type="term" value="P:nuclear polyadenylation-dependent snRNA catabolic process"/>
    <property type="evidence" value="ECO:0007669"/>
    <property type="project" value="TreeGrafter"/>
</dbReference>
<dbReference type="Pfam" id="PF08066">
    <property type="entry name" value="PMC2NT"/>
    <property type="match status" value="1"/>
</dbReference>
<dbReference type="GO" id="GO:0071051">
    <property type="term" value="P:poly(A)-dependent snoRNA 3'-end processing"/>
    <property type="evidence" value="ECO:0007669"/>
    <property type="project" value="TreeGrafter"/>
</dbReference>
<evidence type="ECO:0000313" key="11">
    <source>
        <dbReference type="EMBL" id="CDR44709.1"/>
    </source>
</evidence>
<organism evidence="11">
    <name type="scientific">Cyberlindnera fabianii</name>
    <name type="common">Yeast</name>
    <name type="synonym">Hansenula fabianii</name>
    <dbReference type="NCBI Taxonomy" id="36022"/>
    <lineage>
        <taxon>Eukaryota</taxon>
        <taxon>Fungi</taxon>
        <taxon>Dikarya</taxon>
        <taxon>Ascomycota</taxon>
        <taxon>Saccharomycotina</taxon>
        <taxon>Saccharomycetes</taxon>
        <taxon>Phaffomycetales</taxon>
        <taxon>Phaffomycetaceae</taxon>
        <taxon>Cyberlindnera</taxon>
    </lineage>
</organism>
<feature type="region of interest" description="Disordered" evidence="9">
    <location>
        <begin position="677"/>
        <end position="730"/>
    </location>
</feature>
<dbReference type="GO" id="GO:0003727">
    <property type="term" value="F:single-stranded RNA binding"/>
    <property type="evidence" value="ECO:0007669"/>
    <property type="project" value="TreeGrafter"/>
</dbReference>
<dbReference type="GO" id="GO:0000175">
    <property type="term" value="F:3'-5'-RNA exonuclease activity"/>
    <property type="evidence" value="ECO:0007669"/>
    <property type="project" value="InterPro"/>
</dbReference>
<feature type="compositionally biased region" description="Polar residues" evidence="9">
    <location>
        <begin position="110"/>
        <end position="127"/>
    </location>
</feature>
<evidence type="ECO:0000256" key="7">
    <source>
        <dbReference type="ARBA" id="ARBA00023242"/>
    </source>
</evidence>
<dbReference type="GO" id="GO:0071038">
    <property type="term" value="P:TRAMP-dependent tRNA surveillance pathway"/>
    <property type="evidence" value="ECO:0007669"/>
    <property type="project" value="TreeGrafter"/>
</dbReference>
<dbReference type="EMBL" id="LK052900">
    <property type="protein sequence ID" value="CDR44709.1"/>
    <property type="molecule type" value="Genomic_DNA"/>
</dbReference>
<dbReference type="InterPro" id="IPR002121">
    <property type="entry name" value="HRDC_dom"/>
</dbReference>
<dbReference type="FunFam" id="3.30.420.10:FF:000059">
    <property type="entry name" value="Exosome complex exonuclease Rrp6"/>
    <property type="match status" value="1"/>
</dbReference>
<keyword evidence="2" id="KW-0698">rRNA processing</keyword>
<proteinExistence type="inferred from homology"/>
<feature type="compositionally biased region" description="Polar residues" evidence="9">
    <location>
        <begin position="719"/>
        <end position="730"/>
    </location>
</feature>
<sequence length="730" mass="83360">MSDSPSSAVKNVLPKLAPVIRAASGLASNDINFYRSLDHNIAESVSDSSTKILGLINSLVSSVESSEINEVDDKSIKESWSALGNFLDTFLEKSDLAFDEIKKGTKKESTQNSMTYLDDSNSLSTSERAPRRMEKPQSKFTIPIDNSESHPFQPLLKSKPHALAPLKEVLQLTEGTEQDPSHYPQPYEKEIMQQDYNEAILSPSEPIKFRDWDSTEAIWVDTVEVLNNMLESLKEATEIAVDLEHHDYRTYYGIVCLMQISTRDQDWLIDTLALRHELHTLNVVFTDPLITKVFHGAFMDIIWLQRDLGLYVVSLFDTYHASKQLGFPKHSLAYLLERFAHFKTSKKYQLADWRIRPLTKPMREYARSDTHFLLYIFDELKNSLIESQKLDKVLFESRNVAVRRFEYTKFKPLINQPNTYSPGERDEPWKRLVYQYNLPMSRSKIVEQLYNWRDQIARQEDESPRYIMPNQLLVSLAQLSPTDPASVLASGNALTEHVRKNCKVIAEIISKCLKDAEREDFELYNDVTADLKPTGEDLSHGDVEKIEAIFDEMDTTVPHSQLFSSSSRLLDGPMLKSNSSENTNQLHERKNLINEKLANVNVLLKIDASDEKVDEPNDDVAADVSNVENTINANAGMFEDTEDIVVLKKKQNNQTGDLADKKRIKQTGAAFDYKAAPNVMAKPTYKKDDKKRKSDHFDPYSKESEGPRPAKKQSRMHQGKTSSFANKKKK</sequence>
<evidence type="ECO:0000256" key="1">
    <source>
        <dbReference type="ARBA" id="ARBA00004123"/>
    </source>
</evidence>
<keyword evidence="4" id="KW-0378">Hydrolase</keyword>
<evidence type="ECO:0000256" key="8">
    <source>
        <dbReference type="ARBA" id="ARBA00043957"/>
    </source>
</evidence>
<dbReference type="GO" id="GO:0000176">
    <property type="term" value="C:nuclear exosome (RNase complex)"/>
    <property type="evidence" value="ECO:0007669"/>
    <property type="project" value="InterPro"/>
</dbReference>
<accession>A0A061B445</accession>
<comment type="subcellular location">
    <subcellularLocation>
        <location evidence="1">Nucleus</location>
    </subcellularLocation>
</comment>
<dbReference type="SMART" id="SM00474">
    <property type="entry name" value="35EXOc"/>
    <property type="match status" value="1"/>
</dbReference>
<dbReference type="InterPro" id="IPR010997">
    <property type="entry name" value="HRDC-like_sf"/>
</dbReference>
<feature type="compositionally biased region" description="Basic and acidic residues" evidence="9">
    <location>
        <begin position="685"/>
        <end position="708"/>
    </location>
</feature>
<dbReference type="Gene3D" id="1.10.150.80">
    <property type="entry name" value="HRDC domain"/>
    <property type="match status" value="1"/>
</dbReference>
<keyword evidence="5" id="KW-0271">Exosome</keyword>
<dbReference type="AlphaFoldDB" id="A0A061B445"/>
<dbReference type="PANTHER" id="PTHR12124:SF47">
    <property type="entry name" value="EXOSOME COMPONENT 10"/>
    <property type="match status" value="1"/>
</dbReference>
<evidence type="ECO:0000256" key="9">
    <source>
        <dbReference type="SAM" id="MobiDB-lite"/>
    </source>
</evidence>
<dbReference type="VEuPathDB" id="FungiDB:BON22_1710"/>
<dbReference type="PANTHER" id="PTHR12124">
    <property type="entry name" value="POLYMYOSITIS/SCLERODERMA AUTOANTIGEN-RELATED"/>
    <property type="match status" value="1"/>
</dbReference>
<feature type="domain" description="HRDC" evidence="10">
    <location>
        <begin position="439"/>
        <end position="519"/>
    </location>
</feature>
<evidence type="ECO:0000256" key="6">
    <source>
        <dbReference type="ARBA" id="ARBA00022839"/>
    </source>
</evidence>
<feature type="compositionally biased region" description="Basic residues" evidence="9">
    <location>
        <begin position="709"/>
        <end position="718"/>
    </location>
</feature>
<dbReference type="InterPro" id="IPR036397">
    <property type="entry name" value="RNaseH_sf"/>
</dbReference>
<dbReference type="GO" id="GO:0071040">
    <property type="term" value="P:nuclear polyadenylation-dependent antisense transcript catabolic process"/>
    <property type="evidence" value="ECO:0007669"/>
    <property type="project" value="TreeGrafter"/>
</dbReference>
<dbReference type="GO" id="GO:0000166">
    <property type="term" value="F:nucleotide binding"/>
    <property type="evidence" value="ECO:0007669"/>
    <property type="project" value="InterPro"/>
</dbReference>
<keyword evidence="6" id="KW-0269">Exonuclease</keyword>
<reference evidence="11" key="1">
    <citation type="journal article" date="2014" name="Genome Announc.">
        <title>Genome sequence of the yeast Cyberlindnera fabianii (Hansenula fabianii).</title>
        <authorList>
            <person name="Freel K.C."/>
            <person name="Sarilar V."/>
            <person name="Neuveglise C."/>
            <person name="Devillers H."/>
            <person name="Friedrich A."/>
            <person name="Schacherer J."/>
        </authorList>
    </citation>
    <scope>NUCLEOTIDE SEQUENCE</scope>
    <source>
        <strain evidence="11">YJS4271</strain>
    </source>
</reference>
<evidence type="ECO:0000256" key="5">
    <source>
        <dbReference type="ARBA" id="ARBA00022835"/>
    </source>
</evidence>
<keyword evidence="7" id="KW-0539">Nucleus</keyword>
<dbReference type="InterPro" id="IPR045092">
    <property type="entry name" value="Rrp6-like"/>
</dbReference>
<dbReference type="GO" id="GO:0071035">
    <property type="term" value="P:nuclear polyadenylation-dependent rRNA catabolic process"/>
    <property type="evidence" value="ECO:0007669"/>
    <property type="project" value="TreeGrafter"/>
</dbReference>
<feature type="region of interest" description="Disordered" evidence="9">
    <location>
        <begin position="105"/>
        <end position="136"/>
    </location>
</feature>
<dbReference type="GO" id="GO:0071036">
    <property type="term" value="P:nuclear polyadenylation-dependent snoRNA catabolic process"/>
    <property type="evidence" value="ECO:0007669"/>
    <property type="project" value="TreeGrafter"/>
</dbReference>
<dbReference type="GO" id="GO:0005730">
    <property type="term" value="C:nucleolus"/>
    <property type="evidence" value="ECO:0007669"/>
    <property type="project" value="TreeGrafter"/>
</dbReference>
<dbReference type="InterPro" id="IPR049559">
    <property type="entry name" value="Rrp6p-like_exo"/>
</dbReference>
<evidence type="ECO:0000256" key="3">
    <source>
        <dbReference type="ARBA" id="ARBA00022722"/>
    </source>
</evidence>
<dbReference type="InterPro" id="IPR012588">
    <property type="entry name" value="Exosome-assoc_fac_Rrp6_N"/>
</dbReference>
<dbReference type="SMART" id="SM00341">
    <property type="entry name" value="HRDC"/>
    <property type="match status" value="1"/>
</dbReference>
<dbReference type="GO" id="GO:0071044">
    <property type="term" value="P:histone mRNA catabolic process"/>
    <property type="evidence" value="ECO:0007669"/>
    <property type="project" value="TreeGrafter"/>
</dbReference>
<comment type="similarity">
    <text evidence="8">Belongs to the exosome component 10/RRP6 family.</text>
</comment>